<reference evidence="1 2" key="1">
    <citation type="submission" date="2015-01" db="EMBL/GenBank/DDBJ databases">
        <title>Evolution of Trichinella species and genotypes.</title>
        <authorList>
            <person name="Korhonen P.K."/>
            <person name="Edoardo P."/>
            <person name="Giuseppe L.R."/>
            <person name="Gasser R.B."/>
        </authorList>
    </citation>
    <scope>NUCLEOTIDE SEQUENCE [LARGE SCALE GENOMIC DNA]</scope>
    <source>
        <strain evidence="1">ISS141</strain>
    </source>
</reference>
<evidence type="ECO:0000313" key="1">
    <source>
        <dbReference type="EMBL" id="KRY00857.1"/>
    </source>
</evidence>
<dbReference type="Proteomes" id="UP000054815">
    <property type="component" value="Unassembled WGS sequence"/>
</dbReference>
<dbReference type="EMBL" id="JYDU01000006">
    <property type="protein sequence ID" value="KRY00857.1"/>
    <property type="molecule type" value="Genomic_DNA"/>
</dbReference>
<name>A0A0V0YKK0_TRIPS</name>
<gene>
    <name evidence="1" type="ORF">T4E_1475</name>
</gene>
<sequence length="110" mass="12741">LRHCLTICSATLVFGKPIHRRLAENCTRYLHTCFEQSLQLMTPQVKPNKVVRQERKHAKTCCQSGHMTALSPSFILQRNWQESLSSSRQAAKLNLIFYELLRLPEDNTKT</sequence>
<proteinExistence type="predicted"/>
<accession>A0A0V0YKK0</accession>
<protein>
    <submittedName>
        <fullName evidence="1">Uncharacterized protein</fullName>
    </submittedName>
</protein>
<comment type="caution">
    <text evidence="1">The sequence shown here is derived from an EMBL/GenBank/DDBJ whole genome shotgun (WGS) entry which is preliminary data.</text>
</comment>
<organism evidence="1 2">
    <name type="scientific">Trichinella pseudospiralis</name>
    <name type="common">Parasitic roundworm</name>
    <dbReference type="NCBI Taxonomy" id="6337"/>
    <lineage>
        <taxon>Eukaryota</taxon>
        <taxon>Metazoa</taxon>
        <taxon>Ecdysozoa</taxon>
        <taxon>Nematoda</taxon>
        <taxon>Enoplea</taxon>
        <taxon>Dorylaimia</taxon>
        <taxon>Trichinellida</taxon>
        <taxon>Trichinellidae</taxon>
        <taxon>Trichinella</taxon>
    </lineage>
</organism>
<evidence type="ECO:0000313" key="2">
    <source>
        <dbReference type="Proteomes" id="UP000054815"/>
    </source>
</evidence>
<dbReference type="AlphaFoldDB" id="A0A0V0YKK0"/>
<feature type="non-terminal residue" evidence="1">
    <location>
        <position position="1"/>
    </location>
</feature>